<dbReference type="PROSITE" id="PS00018">
    <property type="entry name" value="EF_HAND_1"/>
    <property type="match status" value="1"/>
</dbReference>
<dbReference type="AlphaFoldDB" id="A0A1S1MPM6"/>
<gene>
    <name evidence="3" type="ORF">BET10_00455</name>
</gene>
<proteinExistence type="predicted"/>
<dbReference type="Gene3D" id="1.10.238.10">
    <property type="entry name" value="EF-hand"/>
    <property type="match status" value="1"/>
</dbReference>
<evidence type="ECO:0000313" key="4">
    <source>
        <dbReference type="Proteomes" id="UP000179786"/>
    </source>
</evidence>
<feature type="domain" description="EF-hand" evidence="2">
    <location>
        <begin position="16"/>
        <end position="51"/>
    </location>
</feature>
<keyword evidence="4" id="KW-1185">Reference proteome</keyword>
<dbReference type="Proteomes" id="UP000179786">
    <property type="component" value="Unassembled WGS sequence"/>
</dbReference>
<dbReference type="STRING" id="1859457.BET10_00455"/>
<evidence type="ECO:0000256" key="1">
    <source>
        <dbReference type="SAM" id="SignalP"/>
    </source>
</evidence>
<keyword evidence="1" id="KW-0732">Signal</keyword>
<dbReference type="EMBL" id="MKJU01000035">
    <property type="protein sequence ID" value="OHU87123.1"/>
    <property type="molecule type" value="Genomic_DNA"/>
</dbReference>
<name>A0A1S1MPM6_9GAMM</name>
<protein>
    <submittedName>
        <fullName evidence="3">Calmodulin</fullName>
    </submittedName>
</protein>
<dbReference type="InterPro" id="IPR011992">
    <property type="entry name" value="EF-hand-dom_pair"/>
</dbReference>
<feature type="chain" id="PRO_5010163897" evidence="1">
    <location>
        <begin position="22"/>
        <end position="73"/>
    </location>
</feature>
<dbReference type="OrthoDB" id="6304513at2"/>
<dbReference type="GO" id="GO:0005509">
    <property type="term" value="F:calcium ion binding"/>
    <property type="evidence" value="ECO:0007669"/>
    <property type="project" value="InterPro"/>
</dbReference>
<dbReference type="InterPro" id="IPR018247">
    <property type="entry name" value="EF_Hand_1_Ca_BS"/>
</dbReference>
<evidence type="ECO:0000259" key="2">
    <source>
        <dbReference type="PROSITE" id="PS50222"/>
    </source>
</evidence>
<feature type="signal peptide" evidence="1">
    <location>
        <begin position="1"/>
        <end position="21"/>
    </location>
</feature>
<dbReference type="SUPFAM" id="SSF47473">
    <property type="entry name" value="EF-hand"/>
    <property type="match status" value="1"/>
</dbReference>
<organism evidence="3 4">
    <name type="scientific">Pseudoalteromonas amylolytica</name>
    <dbReference type="NCBI Taxonomy" id="1859457"/>
    <lineage>
        <taxon>Bacteria</taxon>
        <taxon>Pseudomonadati</taxon>
        <taxon>Pseudomonadota</taxon>
        <taxon>Gammaproteobacteria</taxon>
        <taxon>Alteromonadales</taxon>
        <taxon>Pseudoalteromonadaceae</taxon>
        <taxon>Pseudoalteromonas</taxon>
    </lineage>
</organism>
<dbReference type="InterPro" id="IPR002048">
    <property type="entry name" value="EF_hand_dom"/>
</dbReference>
<evidence type="ECO:0000313" key="3">
    <source>
        <dbReference type="EMBL" id="OHU87123.1"/>
    </source>
</evidence>
<reference evidence="3 4" key="1">
    <citation type="submission" date="2016-09" db="EMBL/GenBank/DDBJ databases">
        <title>Pseudoalteromonas amylolytica sp. nov., isolated from the surface seawater.</title>
        <authorList>
            <person name="Wu Y.-H."/>
            <person name="Cheng H."/>
            <person name="Jin X.-B."/>
            <person name="Wang C.-S."/>
            <person name="Xu X.-W."/>
        </authorList>
    </citation>
    <scope>NUCLEOTIDE SEQUENCE [LARGE SCALE GENOMIC DNA]</scope>
    <source>
        <strain evidence="3 4">JW1</strain>
    </source>
</reference>
<dbReference type="PROSITE" id="PS50222">
    <property type="entry name" value="EF_HAND_2"/>
    <property type="match status" value="1"/>
</dbReference>
<dbReference type="Pfam" id="PF13202">
    <property type="entry name" value="EF-hand_5"/>
    <property type="match status" value="2"/>
</dbReference>
<comment type="caution">
    <text evidence="3">The sequence shown here is derived from an EMBL/GenBank/DDBJ whole genome shotgun (WGS) entry which is preliminary data.</text>
</comment>
<sequence>MKNKFITIAFSAMAASATAQASEVFTALDADKDGAISQSEAQALTSLAAKFKELDVDANGSLSAEEFANFKSE</sequence>
<accession>A0A1S1MPM6</accession>